<evidence type="ECO:0000259" key="5">
    <source>
        <dbReference type="Pfam" id="PF14368"/>
    </source>
</evidence>
<dbReference type="Gene3D" id="1.10.110.10">
    <property type="entry name" value="Plant lipid-transfer and hydrophobic proteins"/>
    <property type="match status" value="1"/>
</dbReference>
<evidence type="ECO:0000256" key="4">
    <source>
        <dbReference type="SAM" id="SignalP"/>
    </source>
</evidence>
<dbReference type="EMBL" id="JXTC01000115">
    <property type="protein sequence ID" value="PON87622.1"/>
    <property type="molecule type" value="Genomic_DNA"/>
</dbReference>
<dbReference type="Pfam" id="PF14368">
    <property type="entry name" value="LTP_2"/>
    <property type="match status" value="1"/>
</dbReference>
<evidence type="ECO:0000313" key="6">
    <source>
        <dbReference type="EMBL" id="PON87622.1"/>
    </source>
</evidence>
<comment type="function">
    <text evidence="1">Plant non-specific lipid-transfer proteins transfer phospholipids as well as galactolipids across membranes. May play a role in wax or cutin deposition in the cell walls of expanding epidermal cells and certain secretory tissues.</text>
</comment>
<evidence type="ECO:0000256" key="2">
    <source>
        <dbReference type="ARBA" id="ARBA00022448"/>
    </source>
</evidence>
<dbReference type="AlphaFoldDB" id="A0A2P5EQ29"/>
<feature type="chain" id="PRO_5015182619" evidence="4">
    <location>
        <begin position="30"/>
        <end position="127"/>
    </location>
</feature>
<proteinExistence type="predicted"/>
<evidence type="ECO:0000256" key="1">
    <source>
        <dbReference type="ARBA" id="ARBA00003211"/>
    </source>
</evidence>
<dbReference type="CDD" id="cd00010">
    <property type="entry name" value="AAI_LTSS"/>
    <property type="match status" value="1"/>
</dbReference>
<dbReference type="STRING" id="63057.A0A2P5EQ29"/>
<keyword evidence="4" id="KW-0732">Signal</keyword>
<dbReference type="InterPro" id="IPR039265">
    <property type="entry name" value="DIR1-like"/>
</dbReference>
<dbReference type="InterPro" id="IPR016140">
    <property type="entry name" value="Bifunc_inhib/LTP/seed_store"/>
</dbReference>
<comment type="caution">
    <text evidence="6">The sequence shown here is derived from an EMBL/GenBank/DDBJ whole genome shotgun (WGS) entry which is preliminary data.</text>
</comment>
<dbReference type="InParanoid" id="A0A2P5EQ29"/>
<dbReference type="InterPro" id="IPR036312">
    <property type="entry name" value="Bifun_inhib/LTP/seed_sf"/>
</dbReference>
<evidence type="ECO:0000256" key="3">
    <source>
        <dbReference type="ARBA" id="ARBA00023121"/>
    </source>
</evidence>
<dbReference type="SUPFAM" id="SSF47699">
    <property type="entry name" value="Bifunctional inhibitor/lipid-transfer protein/seed storage 2S albumin"/>
    <property type="match status" value="1"/>
</dbReference>
<dbReference type="PANTHER" id="PTHR33122">
    <property type="entry name" value="LIPID BINDING PROTEIN-RELATED"/>
    <property type="match status" value="1"/>
</dbReference>
<feature type="domain" description="Bifunctional inhibitor/plant lipid transfer protein/seed storage helical" evidence="5">
    <location>
        <begin position="42"/>
        <end position="110"/>
    </location>
</feature>
<accession>A0A2P5EQ29</accession>
<keyword evidence="7" id="KW-1185">Reference proteome</keyword>
<organism evidence="6 7">
    <name type="scientific">Trema orientale</name>
    <name type="common">Charcoal tree</name>
    <name type="synonym">Celtis orientalis</name>
    <dbReference type="NCBI Taxonomy" id="63057"/>
    <lineage>
        <taxon>Eukaryota</taxon>
        <taxon>Viridiplantae</taxon>
        <taxon>Streptophyta</taxon>
        <taxon>Embryophyta</taxon>
        <taxon>Tracheophyta</taxon>
        <taxon>Spermatophyta</taxon>
        <taxon>Magnoliopsida</taxon>
        <taxon>eudicotyledons</taxon>
        <taxon>Gunneridae</taxon>
        <taxon>Pentapetalae</taxon>
        <taxon>rosids</taxon>
        <taxon>fabids</taxon>
        <taxon>Rosales</taxon>
        <taxon>Cannabaceae</taxon>
        <taxon>Trema</taxon>
    </lineage>
</organism>
<feature type="signal peptide" evidence="4">
    <location>
        <begin position="1"/>
        <end position="29"/>
    </location>
</feature>
<keyword evidence="3" id="KW-0446">Lipid-binding</keyword>
<name>A0A2P5EQ29_TREOI</name>
<dbReference type="GO" id="GO:0005504">
    <property type="term" value="F:fatty acid binding"/>
    <property type="evidence" value="ECO:0007669"/>
    <property type="project" value="InterPro"/>
</dbReference>
<reference evidence="7" key="1">
    <citation type="submission" date="2016-06" db="EMBL/GenBank/DDBJ databases">
        <title>Parallel loss of symbiosis genes in relatives of nitrogen-fixing non-legume Parasponia.</title>
        <authorList>
            <person name="Van Velzen R."/>
            <person name="Holmer R."/>
            <person name="Bu F."/>
            <person name="Rutten L."/>
            <person name="Van Zeijl A."/>
            <person name="Liu W."/>
            <person name="Santuari L."/>
            <person name="Cao Q."/>
            <person name="Sharma T."/>
            <person name="Shen D."/>
            <person name="Roswanjaya Y."/>
            <person name="Wardhani T."/>
            <person name="Kalhor M.S."/>
            <person name="Jansen J."/>
            <person name="Van den Hoogen J."/>
            <person name="Gungor B."/>
            <person name="Hartog M."/>
            <person name="Hontelez J."/>
            <person name="Verver J."/>
            <person name="Yang W.-C."/>
            <person name="Schijlen E."/>
            <person name="Repin R."/>
            <person name="Schilthuizen M."/>
            <person name="Schranz E."/>
            <person name="Heidstra R."/>
            <person name="Miyata K."/>
            <person name="Fedorova E."/>
            <person name="Kohlen W."/>
            <person name="Bisseling T."/>
            <person name="Smit S."/>
            <person name="Geurts R."/>
        </authorList>
    </citation>
    <scope>NUCLEOTIDE SEQUENCE [LARGE SCALE GENOMIC DNA]</scope>
    <source>
        <strain evidence="7">cv. RG33-2</strain>
    </source>
</reference>
<evidence type="ECO:0000313" key="7">
    <source>
        <dbReference type="Proteomes" id="UP000237000"/>
    </source>
</evidence>
<sequence length="127" mass="13334">MGAPNMKLITFLTLVALMGFIAGPNGAYGAQVCGTLTVERAAWKLGPCELAAKAGNVKVSSTCCKQLRNMIHNPRCLCAVALSETARRVGVLPKIALAVIKRCGITNRPVGSTCGRTSNCTVLHVHV</sequence>
<dbReference type="GO" id="GO:0009627">
    <property type="term" value="P:systemic acquired resistance"/>
    <property type="evidence" value="ECO:0007669"/>
    <property type="project" value="InterPro"/>
</dbReference>
<dbReference type="OrthoDB" id="678526at2759"/>
<protein>
    <submittedName>
        <fullName evidence="6">Bifunctional inhibitor/plant lipid transfer protein/seed storage helical domain containing protein</fullName>
    </submittedName>
</protein>
<keyword evidence="2" id="KW-0813">Transport</keyword>
<gene>
    <name evidence="6" type="ORF">TorRG33x02_166150</name>
</gene>
<dbReference type="PANTHER" id="PTHR33122:SF72">
    <property type="entry name" value="BIFUNCTIONAL INHIBITOR_PLANT LIPID TRANSFER PROTEIN_SEED STORAGE HELICAL DOMAIN-CONTAINING PROTEIN"/>
    <property type="match status" value="1"/>
</dbReference>
<dbReference type="Proteomes" id="UP000237000">
    <property type="component" value="Unassembled WGS sequence"/>
</dbReference>